<dbReference type="RefSeq" id="XP_035663054.1">
    <property type="nucleotide sequence ID" value="XM_035807161.1"/>
</dbReference>
<dbReference type="GO" id="GO:0005509">
    <property type="term" value="F:calcium ion binding"/>
    <property type="evidence" value="ECO:0007669"/>
    <property type="project" value="InterPro"/>
</dbReference>
<reference evidence="4" key="1">
    <citation type="journal article" date="2020" name="Nat. Ecol. Evol.">
        <title>Deeply conserved synteny resolves early events in vertebrate evolution.</title>
        <authorList>
            <person name="Simakov O."/>
            <person name="Marletaz F."/>
            <person name="Yue J.X."/>
            <person name="O'Connell B."/>
            <person name="Jenkins J."/>
            <person name="Brandt A."/>
            <person name="Calef R."/>
            <person name="Tung C.H."/>
            <person name="Huang T.K."/>
            <person name="Schmutz J."/>
            <person name="Satoh N."/>
            <person name="Yu J.K."/>
            <person name="Putnam N.H."/>
            <person name="Green R.E."/>
            <person name="Rokhsar D.S."/>
        </authorList>
    </citation>
    <scope>NUCLEOTIDE SEQUENCE [LARGE SCALE GENOMIC DNA]</scope>
    <source>
        <strain evidence="4">S238N-H82</strain>
    </source>
</reference>
<evidence type="ECO:0000313" key="4">
    <source>
        <dbReference type="Proteomes" id="UP000001554"/>
    </source>
</evidence>
<evidence type="ECO:0000256" key="2">
    <source>
        <dbReference type="SAM" id="MobiDB-lite"/>
    </source>
</evidence>
<dbReference type="KEGG" id="bfo:118406819"/>
<keyword evidence="4" id="KW-1185">Reference proteome</keyword>
<feature type="region of interest" description="Disordered" evidence="2">
    <location>
        <begin position="196"/>
        <end position="238"/>
    </location>
</feature>
<dbReference type="InterPro" id="IPR001299">
    <property type="entry name" value="Ependymin"/>
</dbReference>
<dbReference type="GO" id="GO:0005764">
    <property type="term" value="C:lysosome"/>
    <property type="evidence" value="ECO:0000318"/>
    <property type="project" value="GO_Central"/>
</dbReference>
<dbReference type="AlphaFoldDB" id="A0A9J7HNT8"/>
<dbReference type="Pfam" id="PF00811">
    <property type="entry name" value="Ependymin"/>
    <property type="match status" value="2"/>
</dbReference>
<comment type="similarity">
    <text evidence="1">Belongs to the ependymin family.</text>
</comment>
<dbReference type="PANTHER" id="PTHR10697">
    <property type="entry name" value="MAMMALIAN EPENDYMIN-RELATED PROTEIN 1"/>
    <property type="match status" value="1"/>
</dbReference>
<feature type="signal peptide" evidence="3">
    <location>
        <begin position="1"/>
        <end position="18"/>
    </location>
</feature>
<dbReference type="GO" id="GO:0005576">
    <property type="term" value="C:extracellular region"/>
    <property type="evidence" value="ECO:0007669"/>
    <property type="project" value="InterPro"/>
</dbReference>
<evidence type="ECO:0000313" key="5">
    <source>
        <dbReference type="RefSeq" id="XP_035663054.1"/>
    </source>
</evidence>
<keyword evidence="3" id="KW-0732">Signal</keyword>
<proteinExistence type="inferred from homology"/>
<name>A0A9J7HNT8_BRAFL</name>
<dbReference type="OrthoDB" id="6080969at2759"/>
<feature type="compositionally biased region" description="Low complexity" evidence="2">
    <location>
        <begin position="199"/>
        <end position="237"/>
    </location>
</feature>
<reference evidence="5" key="2">
    <citation type="submission" date="2025-08" db="UniProtKB">
        <authorList>
            <consortium name="RefSeq"/>
        </authorList>
    </citation>
    <scope>IDENTIFICATION</scope>
    <source>
        <strain evidence="5">S238N-H82</strain>
        <tissue evidence="5">Testes</tissue>
    </source>
</reference>
<protein>
    <submittedName>
        <fullName evidence="5">Uncharacterized protein LOC118406819</fullName>
    </submittedName>
</protein>
<dbReference type="PANTHER" id="PTHR10697:SF13">
    <property type="entry name" value="RICIN B LECTIN DOMAIN-CONTAINING PROTEIN"/>
    <property type="match status" value="1"/>
</dbReference>
<organism evidence="4 5">
    <name type="scientific">Branchiostoma floridae</name>
    <name type="common">Florida lancelet</name>
    <name type="synonym">Amphioxus</name>
    <dbReference type="NCBI Taxonomy" id="7739"/>
    <lineage>
        <taxon>Eukaryota</taxon>
        <taxon>Metazoa</taxon>
        <taxon>Chordata</taxon>
        <taxon>Cephalochordata</taxon>
        <taxon>Leptocardii</taxon>
        <taxon>Amphioxiformes</taxon>
        <taxon>Branchiostomatidae</taxon>
        <taxon>Branchiostoma</taxon>
    </lineage>
</organism>
<evidence type="ECO:0000256" key="3">
    <source>
        <dbReference type="SAM" id="SignalP"/>
    </source>
</evidence>
<sequence length="447" mass="48638">MLTYVVIVFFLGSYSTIADTVDAPTPGPCCTPTQWSGTLRLISSSVSGGRLSTTNQTMQYYYDYENMKVATVGEGFRIVDDFNKMVKYSIFYGTCTTSSLLKPLLNCVPANVSFVGSFQYGGPQGFQVNEYFDGAFGPNTTRRNAYTTDSCIPVREILVSTGQAPVVVSEEFVDIVPSIEDPSVFDIPSPPCPNVTDVDSAAESSTTETTTGQGTFEDQTGTYSTTTDPLDDSTPGPCCAPKQWSGTMRITSSSVIDGKLTTTNQTMQYYYDYNNMKVASVGEDFRIVEDYNKMVQYSMFTSTCTTSNLTQPLLNCVPAKAAFVGSYQYGGPQGFYVNEYFDDTFGPNTTRRNSYTADGCIAVLETLVATGPAPLVVTIEFVDIVPSIEDPSVFDITSPPCPTVSSGHVNTAMIHLCLVVLLCLVWTVLERSPLLPYTGFSLTSYLL</sequence>
<dbReference type="GO" id="GO:0007160">
    <property type="term" value="P:cell-matrix adhesion"/>
    <property type="evidence" value="ECO:0007669"/>
    <property type="project" value="InterPro"/>
</dbReference>
<dbReference type="GeneID" id="118406819"/>
<feature type="chain" id="PRO_5039886544" evidence="3">
    <location>
        <begin position="19"/>
        <end position="447"/>
    </location>
</feature>
<gene>
    <name evidence="5" type="primary">LOC118406819</name>
</gene>
<evidence type="ECO:0000256" key="1">
    <source>
        <dbReference type="ARBA" id="ARBA00010771"/>
    </source>
</evidence>
<accession>A0A9J7HNT8</accession>
<dbReference type="Proteomes" id="UP000001554">
    <property type="component" value="Chromosome 19"/>
</dbReference>